<accession>A0A6C0CE05</accession>
<name>A0A6C0CE05_9ZZZZ</name>
<dbReference type="EMBL" id="MN739400">
    <property type="protein sequence ID" value="QHT02798.1"/>
    <property type="molecule type" value="Genomic_DNA"/>
</dbReference>
<evidence type="ECO:0000313" key="2">
    <source>
        <dbReference type="EMBL" id="QHT02798.1"/>
    </source>
</evidence>
<reference evidence="2" key="1">
    <citation type="journal article" date="2020" name="Nature">
        <title>Giant virus diversity and host interactions through global metagenomics.</title>
        <authorList>
            <person name="Schulz F."/>
            <person name="Roux S."/>
            <person name="Paez-Espino D."/>
            <person name="Jungbluth S."/>
            <person name="Walsh D.A."/>
            <person name="Denef V.J."/>
            <person name="McMahon K.D."/>
            <person name="Konstantinidis K.T."/>
            <person name="Eloe-Fadrosh E.A."/>
            <person name="Kyrpides N.C."/>
            <person name="Woyke T."/>
        </authorList>
    </citation>
    <scope>NUCLEOTIDE SEQUENCE</scope>
    <source>
        <strain evidence="2">GVMAG-M-3300020595-32</strain>
    </source>
</reference>
<sequence length="758" mass="86086">MSSDDEFVMVDSGSETDPVPDTVDSLPEAVDSGSGVDSGVDTTIAEPDEKIQDSNERTYEEFVHDQTPVKTYRVNGVNYLLHNSVPNDTVKSMMRKHWQCVECVSRVSKFSRLFGPVAKGSGENGSKENGSVFLRNIRCKTDGGCPDGCLFNIRKEIEKMNGSENKNTLVAPRPFIVKEGCFPNVAKGEDEDGNKYEHPTITPDEYTPNDKVLAYQGLIKKYFRLMVPRIEKLCNPEAVTAVSLILKRINELERTGHWLSVFKWVQYVQNFAKNRGSQYFTHMSEKNKAHVIMVAITSGRNEVNNESGSYVHLDYQQSSNITDFIQMETVDDILKEMDRRTSPETYQVRRVVDILEEHNVSSDMTITLTWNDSDDLDLHVQPIEPFLPEIYYGRRRVSAPDGSVFTLDFDMNAQRVVENPCENVSVGPGTFKIMVNNYRRRGLTRPVPFSVVIREKGQPDIEINEVWATDRNTMNKMTIKTHTFGSPTKRPIEMTTKESNRAKALDSKWIEYFGEPTSEVPVIGPWCIFHTWTKKKSLSPTAPVFTPSSNISFMDLANATPKKKKSLAETEAERIPTNLTDLLTWLKEGSHRVTINPRNFTPGYVTRLDAKSDVFKETYVQHHYQNKFKLPVDPMTCNEASNARFNESWFKDSYVPSNVEIELICDMGLTKNHFGKNSWFMVLKDVTLPINDTDFPIASGFRPTNLKAEFHDLRDRWAYNNTQVKPTLEEGVTPAIGTFITSDTVNLVVDGKKVCINI</sequence>
<proteinExistence type="predicted"/>
<feature type="compositionally biased region" description="Low complexity" evidence="1">
    <location>
        <begin position="30"/>
        <end position="41"/>
    </location>
</feature>
<protein>
    <submittedName>
        <fullName evidence="2">Uncharacterized protein</fullName>
    </submittedName>
</protein>
<evidence type="ECO:0000256" key="1">
    <source>
        <dbReference type="SAM" id="MobiDB-lite"/>
    </source>
</evidence>
<feature type="region of interest" description="Disordered" evidence="1">
    <location>
        <begin position="1"/>
        <end position="42"/>
    </location>
</feature>
<dbReference type="AlphaFoldDB" id="A0A6C0CE05"/>
<organism evidence="2">
    <name type="scientific">viral metagenome</name>
    <dbReference type="NCBI Taxonomy" id="1070528"/>
    <lineage>
        <taxon>unclassified sequences</taxon>
        <taxon>metagenomes</taxon>
        <taxon>organismal metagenomes</taxon>
    </lineage>
</organism>